<feature type="transmembrane region" description="Helical" evidence="1">
    <location>
        <begin position="41"/>
        <end position="64"/>
    </location>
</feature>
<sequence length="196" mass="22336">MSKASVSLNYNSEKKKDLYGKKPDIGKNGEMIFKKDRFIRFVGVIFTTIAILNIAFDFIFKYVLKEDVADNSIDKWGYMWLDLLIIALLLIGIGALIIFHTHKIIVSQDNITSKKVFSSKTINLHEIESVKFSSTYHLIFISSNCKIKFGIFTTGLVAMLKFVEKNIPQHKCEDAVAMTKKLLRGVNYIPKGYGRL</sequence>
<name>A0ABS4K951_9CLOT</name>
<gene>
    <name evidence="2" type="ORF">J2Z44_004178</name>
</gene>
<feature type="transmembrane region" description="Helical" evidence="1">
    <location>
        <begin position="76"/>
        <end position="99"/>
    </location>
</feature>
<evidence type="ECO:0000313" key="3">
    <source>
        <dbReference type="Proteomes" id="UP001519308"/>
    </source>
</evidence>
<keyword evidence="1" id="KW-0812">Transmembrane</keyword>
<comment type="caution">
    <text evidence="2">The sequence shown here is derived from an EMBL/GenBank/DDBJ whole genome shotgun (WGS) entry which is preliminary data.</text>
</comment>
<evidence type="ECO:0008006" key="4">
    <source>
        <dbReference type="Google" id="ProtNLM"/>
    </source>
</evidence>
<organism evidence="2 3">
    <name type="scientific">Clostridium punense</name>
    <dbReference type="NCBI Taxonomy" id="1054297"/>
    <lineage>
        <taxon>Bacteria</taxon>
        <taxon>Bacillati</taxon>
        <taxon>Bacillota</taxon>
        <taxon>Clostridia</taxon>
        <taxon>Eubacteriales</taxon>
        <taxon>Clostridiaceae</taxon>
        <taxon>Clostridium</taxon>
    </lineage>
</organism>
<reference evidence="2 3" key="1">
    <citation type="submission" date="2021-03" db="EMBL/GenBank/DDBJ databases">
        <title>Genomic Encyclopedia of Type Strains, Phase IV (KMG-IV): sequencing the most valuable type-strain genomes for metagenomic binning, comparative biology and taxonomic classification.</title>
        <authorList>
            <person name="Goeker M."/>
        </authorList>
    </citation>
    <scope>NUCLEOTIDE SEQUENCE [LARGE SCALE GENOMIC DNA]</scope>
    <source>
        <strain evidence="2 3">DSM 28650</strain>
    </source>
</reference>
<proteinExistence type="predicted"/>
<dbReference type="EMBL" id="JAGGLL010000060">
    <property type="protein sequence ID" value="MBP2024318.1"/>
    <property type="molecule type" value="Genomic_DNA"/>
</dbReference>
<keyword evidence="1" id="KW-1133">Transmembrane helix</keyword>
<evidence type="ECO:0000313" key="2">
    <source>
        <dbReference type="EMBL" id="MBP2024318.1"/>
    </source>
</evidence>
<keyword evidence="3" id="KW-1185">Reference proteome</keyword>
<protein>
    <recommendedName>
        <fullName evidence="4">DUF304 domain-containing protein</fullName>
    </recommendedName>
</protein>
<dbReference type="Proteomes" id="UP001519308">
    <property type="component" value="Unassembled WGS sequence"/>
</dbReference>
<evidence type="ECO:0000256" key="1">
    <source>
        <dbReference type="SAM" id="Phobius"/>
    </source>
</evidence>
<dbReference type="RefSeq" id="WP_021281790.1">
    <property type="nucleotide sequence ID" value="NZ_JAGGLL010000060.1"/>
</dbReference>
<accession>A0ABS4K951</accession>
<keyword evidence="1" id="KW-0472">Membrane</keyword>